<sequence>MDNLLKIIKFIAEYGYIWMSIITIIVAISIYKYKEEDEDYFILKIIGFYLLGAFNINFKGLNEIYVYLPLGYLIYYYFMKKKNRLNKIAKDKYAKLGLLILCITFINNTVYNYLEYRDVSMNSLCKIENLNKEWEKIKDKCYIENNTLLSNARVLYDEGGNIKNLNYYIVDYYKNKSYYISIKNNKYIVEVEKYDYEVDFSSHVNINANDYITMEDFLEVTSFVSSKNFYKIKN</sequence>
<dbReference type="EMBL" id="CP081135">
    <property type="protein sequence ID" value="UEL47807.1"/>
    <property type="molecule type" value="Genomic_DNA"/>
</dbReference>
<keyword evidence="1" id="KW-0472">Membrane</keyword>
<feature type="transmembrane region" description="Helical" evidence="1">
    <location>
        <begin position="40"/>
        <end position="58"/>
    </location>
</feature>
<dbReference type="KEGG" id="tem:JW646_19670"/>
<organism evidence="2 3">
    <name type="scientific">Terrisporobacter hibernicus</name>
    <dbReference type="NCBI Taxonomy" id="2813371"/>
    <lineage>
        <taxon>Bacteria</taxon>
        <taxon>Bacillati</taxon>
        <taxon>Bacillota</taxon>
        <taxon>Clostridia</taxon>
        <taxon>Peptostreptococcales</taxon>
        <taxon>Peptostreptococcaceae</taxon>
        <taxon>Terrisporobacter</taxon>
    </lineage>
</organism>
<dbReference type="RefSeq" id="WP_228416140.1">
    <property type="nucleotide sequence ID" value="NZ_CP081135.1"/>
</dbReference>
<evidence type="ECO:0000256" key="1">
    <source>
        <dbReference type="SAM" id="Phobius"/>
    </source>
</evidence>
<proteinExistence type="predicted"/>
<keyword evidence="3" id="KW-1185">Reference proteome</keyword>
<reference evidence="2 3" key="1">
    <citation type="journal article" date="2023" name="Int. J. Syst. Evol. Microbiol.">
        <title>Terrisporobacter hibernicus sp. nov., isolated from bovine faeces in Northern Ireland.</title>
        <authorList>
            <person name="Mitchell M."/>
            <person name="Nguyen S.V."/>
            <person name="Connor M."/>
            <person name="Fairley D.J."/>
            <person name="Donoghue O."/>
            <person name="Marshall H."/>
            <person name="Koolman L."/>
            <person name="McMullan G."/>
            <person name="Schaffer K.E."/>
            <person name="McGrath J.W."/>
            <person name="Fanning S."/>
        </authorList>
    </citation>
    <scope>NUCLEOTIDE SEQUENCE [LARGE SCALE GENOMIC DNA]</scope>
    <source>
        <strain evidence="2 3">MCA3</strain>
    </source>
</reference>
<name>A0AAX2ZEY6_9FIRM</name>
<accession>A0AAX2ZEY6</accession>
<gene>
    <name evidence="2" type="ORF">JW646_19670</name>
</gene>
<evidence type="ECO:0000313" key="3">
    <source>
        <dbReference type="Proteomes" id="UP001198983"/>
    </source>
</evidence>
<dbReference type="AlphaFoldDB" id="A0AAX2ZEY6"/>
<keyword evidence="1" id="KW-0812">Transmembrane</keyword>
<feature type="transmembrane region" description="Helical" evidence="1">
    <location>
        <begin position="15"/>
        <end position="33"/>
    </location>
</feature>
<feature type="transmembrane region" description="Helical" evidence="1">
    <location>
        <begin position="93"/>
        <end position="114"/>
    </location>
</feature>
<feature type="transmembrane region" description="Helical" evidence="1">
    <location>
        <begin position="64"/>
        <end position="81"/>
    </location>
</feature>
<keyword evidence="1" id="KW-1133">Transmembrane helix</keyword>
<dbReference type="Proteomes" id="UP001198983">
    <property type="component" value="Chromosome"/>
</dbReference>
<protein>
    <submittedName>
        <fullName evidence="2">Uncharacterized protein</fullName>
    </submittedName>
</protein>
<evidence type="ECO:0000313" key="2">
    <source>
        <dbReference type="EMBL" id="UEL47807.1"/>
    </source>
</evidence>